<feature type="transmembrane region" description="Helical" evidence="1">
    <location>
        <begin position="261"/>
        <end position="278"/>
    </location>
</feature>
<dbReference type="Proteomes" id="UP000054516">
    <property type="component" value="Unassembled WGS sequence"/>
</dbReference>
<keyword evidence="1" id="KW-0472">Membrane</keyword>
<keyword evidence="1" id="KW-0812">Transmembrane</keyword>
<organism evidence="2">
    <name type="scientific">Rosellinia necatrix</name>
    <name type="common">White root-rot fungus</name>
    <dbReference type="NCBI Taxonomy" id="77044"/>
    <lineage>
        <taxon>Eukaryota</taxon>
        <taxon>Fungi</taxon>
        <taxon>Dikarya</taxon>
        <taxon>Ascomycota</taxon>
        <taxon>Pezizomycotina</taxon>
        <taxon>Sordariomycetes</taxon>
        <taxon>Xylariomycetidae</taxon>
        <taxon>Xylariales</taxon>
        <taxon>Xylariaceae</taxon>
        <taxon>Rosellinia</taxon>
    </lineage>
</organism>
<keyword evidence="3" id="KW-1185">Reference proteome</keyword>
<feature type="transmembrane region" description="Helical" evidence="1">
    <location>
        <begin position="164"/>
        <end position="183"/>
    </location>
</feature>
<reference evidence="2" key="1">
    <citation type="submission" date="2016-03" db="EMBL/GenBank/DDBJ databases">
        <title>Draft genome sequence of Rosellinia necatrix.</title>
        <authorList>
            <person name="Kanematsu S."/>
        </authorList>
    </citation>
    <scope>NUCLEOTIDE SEQUENCE [LARGE SCALE GENOMIC DNA]</scope>
    <source>
        <strain evidence="2">W97</strain>
    </source>
</reference>
<gene>
    <name evidence="2" type="ORF">SAMD00023353_7800470</name>
</gene>
<accession>A0A1S8AAX4</accession>
<evidence type="ECO:0000313" key="2">
    <source>
        <dbReference type="EMBL" id="GAW27173.1"/>
    </source>
</evidence>
<feature type="transmembrane region" description="Helical" evidence="1">
    <location>
        <begin position="190"/>
        <end position="210"/>
    </location>
</feature>
<feature type="transmembrane region" description="Helical" evidence="1">
    <location>
        <begin position="284"/>
        <end position="305"/>
    </location>
</feature>
<evidence type="ECO:0000313" key="3">
    <source>
        <dbReference type="Proteomes" id="UP000054516"/>
    </source>
</evidence>
<proteinExistence type="predicted"/>
<sequence length="447" mass="50388">MPPPKEPNPPPPAPAPALTLIITVIFTLAIFCLLYLIGYFVAAILTVIMSPIIRAVLGALGIVFFILQAFFLPVFVIDSIRAALMLAGVPRNSLSIRTLEMIIEIFSWGFSASHQAITLQPIRIPEKWGNSGNSVFGLVTTIVSPSFVYMIYTGTSNWPHLCRWPVVGFAAFNLLSCLIRIWGGSLNPRSVWLVAITSYLTLTCVIAGGYNWLERLIIRGLATLLSLIFLESIGVSNMAEPQKQTPSGRLQFNLLPPDPRVHLWLVVTANWLAGVLGVTANWPWVVRLVFMVCAIVVALICLRMMENKANASRLATVPMPVPIQEWIPPAEIPDHSEFVIIEPGRHIRTPPQLRHIGMFSDEREHDILMYYRYYLEGRLYNRVMSDSQAEAVGFRIFESLSESDMARSMQDEDFLEFLIDEAIDYEMLNNPNFLLPTWRHCVSRKIY</sequence>
<keyword evidence="1" id="KW-1133">Transmembrane helix</keyword>
<protein>
    <submittedName>
        <fullName evidence="2">Uncharacterized protein</fullName>
    </submittedName>
</protein>
<dbReference type="AlphaFoldDB" id="A0A1S8AAX4"/>
<feature type="transmembrane region" description="Helical" evidence="1">
    <location>
        <begin position="20"/>
        <end position="48"/>
    </location>
</feature>
<evidence type="ECO:0000256" key="1">
    <source>
        <dbReference type="SAM" id="Phobius"/>
    </source>
</evidence>
<feature type="transmembrane region" description="Helical" evidence="1">
    <location>
        <begin position="134"/>
        <end position="152"/>
    </location>
</feature>
<feature type="transmembrane region" description="Helical" evidence="1">
    <location>
        <begin position="55"/>
        <end position="76"/>
    </location>
</feature>
<dbReference type="OrthoDB" id="10667931at2759"/>
<dbReference type="EMBL" id="DF977523">
    <property type="protein sequence ID" value="GAW27173.1"/>
    <property type="molecule type" value="Genomic_DNA"/>
</dbReference>
<name>A0A1S8AAX4_ROSNE</name>